<dbReference type="PANTHER" id="PTHR23151:SF90">
    <property type="entry name" value="DIHYDROLIPOYLLYSINE-RESIDUE ACETYLTRANSFERASE COMPONENT OF PYRUVATE DEHYDROGENASE COMPLEX, MITOCHONDRIAL-RELATED"/>
    <property type="match status" value="1"/>
</dbReference>
<dbReference type="PANTHER" id="PTHR23151">
    <property type="entry name" value="DIHYDROLIPOAMIDE ACETYL/SUCCINYL-TRANSFERASE-RELATED"/>
    <property type="match status" value="1"/>
</dbReference>
<sequence>MEMGTLVSWEKKEGDQLNEGDLLAEIETDKATMGFETPEEGYLAKILVPAGQKDIPIGKSNMVVRWWQLLCIIVSNKEDIEAFKDYKDTGELLKAGGGPPPAAPPKPAAAPPQAPPPPTPAAAAAPPPKAPAPRAPSPVGGARVFASPLARRLAADGGIDLRMVQGSGPGGRVRAQDLAGAPAGMAGPASAGFQDLPLDQLMQVLYYTPQRARVQQLVESKQTIPHYYLSVEAEVGGLLRVRDQLNSLMEKEGIKISLTDLVVKAAALACQQVPAANSSWQGTFIRQ</sequence>
<dbReference type="InterPro" id="IPR004167">
    <property type="entry name" value="PSBD"/>
</dbReference>
<dbReference type="PROSITE" id="PS51826">
    <property type="entry name" value="PSBD"/>
    <property type="match status" value="1"/>
</dbReference>
<dbReference type="EC" id="2.3.1.-" evidence="4"/>
<evidence type="ECO:0000259" key="7">
    <source>
        <dbReference type="PROSITE" id="PS51826"/>
    </source>
</evidence>
<proteinExistence type="inferred from homology"/>
<dbReference type="InterPro" id="IPR011053">
    <property type="entry name" value="Single_hybrid_motif"/>
</dbReference>
<evidence type="ECO:0000313" key="8">
    <source>
        <dbReference type="EMBL" id="UYV74666.1"/>
    </source>
</evidence>
<organism evidence="8 9">
    <name type="scientific">Cordylochernes scorpioides</name>
    <dbReference type="NCBI Taxonomy" id="51811"/>
    <lineage>
        <taxon>Eukaryota</taxon>
        <taxon>Metazoa</taxon>
        <taxon>Ecdysozoa</taxon>
        <taxon>Arthropoda</taxon>
        <taxon>Chelicerata</taxon>
        <taxon>Arachnida</taxon>
        <taxon>Pseudoscorpiones</taxon>
        <taxon>Cheliferoidea</taxon>
        <taxon>Chernetidae</taxon>
        <taxon>Cordylochernes</taxon>
    </lineage>
</organism>
<dbReference type="InterPro" id="IPR036625">
    <property type="entry name" value="E3-bd_dom_sf"/>
</dbReference>
<evidence type="ECO:0000256" key="3">
    <source>
        <dbReference type="ARBA" id="ARBA00022946"/>
    </source>
</evidence>
<evidence type="ECO:0000256" key="4">
    <source>
        <dbReference type="RuleBase" id="RU003423"/>
    </source>
</evidence>
<dbReference type="Proteomes" id="UP001235939">
    <property type="component" value="Chromosome 12"/>
</dbReference>
<dbReference type="Pfam" id="PF02817">
    <property type="entry name" value="E3_binding"/>
    <property type="match status" value="1"/>
</dbReference>
<dbReference type="SUPFAM" id="SSF51230">
    <property type="entry name" value="Single hybrid motif"/>
    <property type="match status" value="1"/>
</dbReference>
<dbReference type="Pfam" id="PF00198">
    <property type="entry name" value="2-oxoacid_dh"/>
    <property type="match status" value="1"/>
</dbReference>
<dbReference type="CDD" id="cd06849">
    <property type="entry name" value="lipoyl_domain"/>
    <property type="match status" value="1"/>
</dbReference>
<evidence type="ECO:0000256" key="2">
    <source>
        <dbReference type="ARBA" id="ARBA00022823"/>
    </source>
</evidence>
<protein>
    <recommendedName>
        <fullName evidence="4">Dihydrolipoamide acetyltransferase component of pyruvate dehydrogenase complex</fullName>
        <ecNumber evidence="4">2.3.1.-</ecNumber>
    </recommendedName>
</protein>
<dbReference type="Gene3D" id="4.10.320.10">
    <property type="entry name" value="E3-binding domain"/>
    <property type="match status" value="1"/>
</dbReference>
<reference evidence="8 9" key="1">
    <citation type="submission" date="2022-01" db="EMBL/GenBank/DDBJ databases">
        <title>A chromosomal length assembly of Cordylochernes scorpioides.</title>
        <authorList>
            <person name="Zeh D."/>
            <person name="Zeh J."/>
        </authorList>
    </citation>
    <scope>NUCLEOTIDE SEQUENCE [LARGE SCALE GENOMIC DNA]</scope>
    <source>
        <strain evidence="8">IN4F17</strain>
        <tissue evidence="8">Whole Body</tissue>
    </source>
</reference>
<feature type="region of interest" description="Disordered" evidence="5">
    <location>
        <begin position="91"/>
        <end position="140"/>
    </location>
</feature>
<dbReference type="EMBL" id="CP092874">
    <property type="protein sequence ID" value="UYV74666.1"/>
    <property type="molecule type" value="Genomic_DNA"/>
</dbReference>
<keyword evidence="2 4" id="KW-0450">Lipoyl</keyword>
<name>A0ABY6L0L1_9ARAC</name>
<dbReference type="Pfam" id="PF00364">
    <property type="entry name" value="Biotin_lipoyl"/>
    <property type="match status" value="1"/>
</dbReference>
<dbReference type="InterPro" id="IPR000089">
    <property type="entry name" value="Biotin_lipoyl"/>
</dbReference>
<evidence type="ECO:0000259" key="6">
    <source>
        <dbReference type="PROSITE" id="PS50968"/>
    </source>
</evidence>
<gene>
    <name evidence="8" type="ORF">LAZ67_12000454</name>
</gene>
<dbReference type="SUPFAM" id="SSF52777">
    <property type="entry name" value="CoA-dependent acyltransferases"/>
    <property type="match status" value="1"/>
</dbReference>
<dbReference type="Gene3D" id="3.30.559.10">
    <property type="entry name" value="Chloramphenicol acetyltransferase-like domain"/>
    <property type="match status" value="1"/>
</dbReference>
<dbReference type="PROSITE" id="PS50968">
    <property type="entry name" value="BIOTINYL_LIPOYL"/>
    <property type="match status" value="1"/>
</dbReference>
<dbReference type="Gene3D" id="2.40.50.100">
    <property type="match status" value="1"/>
</dbReference>
<feature type="domain" description="Peripheral subunit-binding (PSBD)" evidence="7">
    <location>
        <begin position="145"/>
        <end position="182"/>
    </location>
</feature>
<dbReference type="SUPFAM" id="SSF47005">
    <property type="entry name" value="Peripheral subunit-binding domain of 2-oxo acid dehydrogenase complex"/>
    <property type="match status" value="1"/>
</dbReference>
<dbReference type="InterPro" id="IPR045257">
    <property type="entry name" value="E2/Pdx1"/>
</dbReference>
<evidence type="ECO:0000256" key="5">
    <source>
        <dbReference type="SAM" id="MobiDB-lite"/>
    </source>
</evidence>
<dbReference type="InterPro" id="IPR003016">
    <property type="entry name" value="2-oxoA_DH_lipoyl-BS"/>
</dbReference>
<evidence type="ECO:0000313" key="9">
    <source>
        <dbReference type="Proteomes" id="UP001235939"/>
    </source>
</evidence>
<keyword evidence="4" id="KW-0012">Acyltransferase</keyword>
<comment type="cofactor">
    <cofactor evidence="4">
        <name>(R)-lipoate</name>
        <dbReference type="ChEBI" id="CHEBI:83088"/>
    </cofactor>
</comment>
<accession>A0ABY6L0L1</accession>
<dbReference type="InterPro" id="IPR001078">
    <property type="entry name" value="2-oxoacid_DH_actylTfrase"/>
</dbReference>
<feature type="compositionally biased region" description="Pro residues" evidence="5">
    <location>
        <begin position="98"/>
        <end position="136"/>
    </location>
</feature>
<evidence type="ECO:0000256" key="1">
    <source>
        <dbReference type="ARBA" id="ARBA00007317"/>
    </source>
</evidence>
<comment type="similarity">
    <text evidence="1 4">Belongs to the 2-oxoacid dehydrogenase family.</text>
</comment>
<keyword evidence="9" id="KW-1185">Reference proteome</keyword>
<feature type="domain" description="Lipoyl-binding" evidence="6">
    <location>
        <begin position="1"/>
        <end position="74"/>
    </location>
</feature>
<keyword evidence="3" id="KW-0809">Transit peptide</keyword>
<dbReference type="InterPro" id="IPR023213">
    <property type="entry name" value="CAT-like_dom_sf"/>
</dbReference>
<keyword evidence="4" id="KW-0808">Transferase</keyword>
<dbReference type="PROSITE" id="PS00189">
    <property type="entry name" value="LIPOYL"/>
    <property type="match status" value="1"/>
</dbReference>